<evidence type="ECO:0000313" key="2">
    <source>
        <dbReference type="EMBL" id="ADM27897.1"/>
    </source>
</evidence>
<organism evidence="2 3">
    <name type="scientific">Ignisphaera aggregans (strain DSM 17230 / JCM 13409 / AQ1.S1)</name>
    <dbReference type="NCBI Taxonomy" id="583356"/>
    <lineage>
        <taxon>Archaea</taxon>
        <taxon>Thermoproteota</taxon>
        <taxon>Thermoprotei</taxon>
        <taxon>Desulfurococcales</taxon>
        <taxon>Desulfurococcaceae</taxon>
        <taxon>Ignisphaera</taxon>
    </lineage>
</organism>
<evidence type="ECO:0000313" key="3">
    <source>
        <dbReference type="Proteomes" id="UP000001304"/>
    </source>
</evidence>
<sequence>MTRIIISFPESIGDIVVEIINKNLKTIEALLKNIPFESEVNLWGEEIYFSTPIAVPLENPDSIVDKGIVAYWPPGQALCIFFGPTPISKPNEIRPASPVNVIGYVVEGLEKLRLVKEGERVVVKRI</sequence>
<dbReference type="EMBL" id="CP002098">
    <property type="protein sequence ID" value="ADM27897.1"/>
    <property type="molecule type" value="Genomic_DNA"/>
</dbReference>
<dbReference type="HOGENOM" id="CLU_144084_1_0_2"/>
<keyword evidence="3" id="KW-1185">Reference proteome</keyword>
<dbReference type="InterPro" id="IPR007256">
    <property type="entry name" value="TM1367-like"/>
</dbReference>
<dbReference type="AlphaFoldDB" id="E0SNV1"/>
<protein>
    <recommendedName>
        <fullName evidence="1">Cyclophilin TM1367-like domain-containing protein</fullName>
    </recommendedName>
</protein>
<gene>
    <name evidence="2" type="ordered locus">Igag_1084</name>
</gene>
<dbReference type="InterPro" id="IPR025658">
    <property type="entry name" value="Cyclophilin_TM1367"/>
</dbReference>
<dbReference type="KEGG" id="iag:Igag_1084"/>
<dbReference type="STRING" id="583356.Igag_1084"/>
<reference evidence="2 3" key="1">
    <citation type="journal article" date="2010" name="Stand. Genomic Sci.">
        <title>Complete genome sequence of Ignisphaera aggregans type strain (AQ1.S1).</title>
        <authorList>
            <person name="Goker M."/>
            <person name="Held B."/>
            <person name="Lapidus A."/>
            <person name="Nolan M."/>
            <person name="Spring S."/>
            <person name="Yasawong M."/>
            <person name="Lucas S."/>
            <person name="Glavina Del Rio T."/>
            <person name="Tice H."/>
            <person name="Cheng J.F."/>
            <person name="Goodwin L."/>
            <person name="Tapia R."/>
            <person name="Pitluck S."/>
            <person name="Liolios K."/>
            <person name="Ivanova N."/>
            <person name="Mavromatis K."/>
            <person name="Mikhailova N."/>
            <person name="Pati A."/>
            <person name="Chen A."/>
            <person name="Palaniappan K."/>
            <person name="Brambilla E."/>
            <person name="Land M."/>
            <person name="Hauser L."/>
            <person name="Chang Y.J."/>
            <person name="Jeffries C.D."/>
            <person name="Brettin T."/>
            <person name="Detter J.C."/>
            <person name="Han C."/>
            <person name="Rohde M."/>
            <person name="Sikorski J."/>
            <person name="Woyke T."/>
            <person name="Bristow J."/>
            <person name="Eisen J.A."/>
            <person name="Markowitz V."/>
            <person name="Hugenholtz P."/>
            <person name="Kyrpides N.C."/>
            <person name="Klenk H.P."/>
        </authorList>
    </citation>
    <scope>NUCLEOTIDE SEQUENCE [LARGE SCALE GENOMIC DNA]</scope>
    <source>
        <strain evidence="3">DSM 17230 / JCM 13409 / AQ1.S1</strain>
    </source>
</reference>
<proteinExistence type="predicted"/>
<evidence type="ECO:0000259" key="1">
    <source>
        <dbReference type="Pfam" id="PF04126"/>
    </source>
</evidence>
<dbReference type="PIRSF" id="PIRSF006456">
    <property type="entry name" value="UCP006456"/>
    <property type="match status" value="1"/>
</dbReference>
<dbReference type="InterPro" id="IPR029000">
    <property type="entry name" value="Cyclophilin-like_dom_sf"/>
</dbReference>
<dbReference type="Proteomes" id="UP000001304">
    <property type="component" value="Chromosome"/>
</dbReference>
<name>E0SNV1_IGNAA</name>
<feature type="domain" description="Cyclophilin TM1367-like" evidence="1">
    <location>
        <begin position="4"/>
        <end position="124"/>
    </location>
</feature>
<dbReference type="Pfam" id="PF04126">
    <property type="entry name" value="Cyclophil_like"/>
    <property type="match status" value="1"/>
</dbReference>
<dbReference type="SUPFAM" id="SSF50891">
    <property type="entry name" value="Cyclophilin-like"/>
    <property type="match status" value="1"/>
</dbReference>
<dbReference type="Gene3D" id="2.40.100.20">
    <property type="match status" value="1"/>
</dbReference>
<accession>E0SNV1</accession>
<dbReference type="BioCyc" id="IAGG583356:GHAH-1065-MONOMER"/>